<proteinExistence type="predicted"/>
<accession>A0ACB5UNW3</accession>
<evidence type="ECO:0000313" key="1">
    <source>
        <dbReference type="EMBL" id="GMQ63583.1"/>
    </source>
</evidence>
<organism evidence="1 2">
    <name type="scientific">Vallitalea maricola</name>
    <dbReference type="NCBI Taxonomy" id="3074433"/>
    <lineage>
        <taxon>Bacteria</taxon>
        <taxon>Bacillati</taxon>
        <taxon>Bacillota</taxon>
        <taxon>Clostridia</taxon>
        <taxon>Lachnospirales</taxon>
        <taxon>Vallitaleaceae</taxon>
        <taxon>Vallitalea</taxon>
    </lineage>
</organism>
<name>A0ACB5UNW3_9FIRM</name>
<dbReference type="EMBL" id="BTPU01000046">
    <property type="protein sequence ID" value="GMQ63583.1"/>
    <property type="molecule type" value="Genomic_DNA"/>
</dbReference>
<evidence type="ECO:0000313" key="2">
    <source>
        <dbReference type="Proteomes" id="UP001374599"/>
    </source>
</evidence>
<keyword evidence="2" id="KW-1185">Reference proteome</keyword>
<gene>
    <name evidence="1" type="ORF">AN2V17_28170</name>
</gene>
<reference evidence="1" key="1">
    <citation type="submission" date="2023-09" db="EMBL/GenBank/DDBJ databases">
        <title>Vallitalea sediminicola and Vallitalea maricola sp. nov., anaerobic bacteria isolated from marine sediment.</title>
        <authorList>
            <person name="Hirano S."/>
            <person name="Maeda A."/>
            <person name="Terahara T."/>
            <person name="Mori K."/>
            <person name="Hamada M."/>
            <person name="Matsumoto R."/>
            <person name="Kobayashi T."/>
        </authorList>
    </citation>
    <scope>NUCLEOTIDE SEQUENCE</scope>
    <source>
        <strain evidence="1">AN17-2</strain>
    </source>
</reference>
<sequence length="681" mass="77848">MKLKIKITQLKKMKMSNQILFIMIIVALIPLLILSISINSKIKKQSTIELEKRLDQDIIYIEESLKSTIMNSVETIKLIKSQSQIEKIFEDINSGQLQKYSTEYNNIIKVFENIVTDSERLYERVLIADQYGNMINDISREEGSFNLLSIAGKDYYNGLKENDKEYYIGRTIISTATKRQITPISMKISKDDNILGAIVIFFDTEELTGLLQKINNGQGTALLLDERGNYLYNFNSSLTLSKWEDYKELEYDKIITYRQDDTYYYGKSKIIQDLNWTIIPLINEEEAYGMINRINNNLIWITLILLICIIIISTVYAKLITKPISYLAYQMSDVMNGNLEQKVIYDTNKEITILNDNFTKMIIYLKEIIQSITMASKTLYNSSIAMIKDTDQAYNYTKNTNESLSTIGEDALKQQESIQHGLEVLKSLVNEINRITSSTKEMRKTFEISKNITSQGNESICTLRAKSRSSLKISKELQQEMNILIDSVTEIQNISNVITDISKQTDLLALNATIEAARAGEYGKSFGIVANEVKRLSEIINNETKNINNIINELKMKSEVLRKYIINNEQIIESQNEAVKNTENSLNDIIDYNESMIVKTKDIIDSMHEVSTNNEYIHGFTVNISNNLKETVDRTSSVIAAAQNQFAVIEELKDASITLQKQSDSLVEAVKDFSETDKPNV</sequence>
<comment type="caution">
    <text evidence="1">The sequence shown here is derived from an EMBL/GenBank/DDBJ whole genome shotgun (WGS) entry which is preliminary data.</text>
</comment>
<dbReference type="Proteomes" id="UP001374599">
    <property type="component" value="Unassembled WGS sequence"/>
</dbReference>
<protein>
    <submittedName>
        <fullName evidence="1">Methyl-accepting chemotaxis protein</fullName>
    </submittedName>
</protein>